<protein>
    <recommendedName>
        <fullName evidence="2">Uridine phosphorylase</fullName>
        <ecNumber evidence="1">2.4.2.3</ecNumber>
    </recommendedName>
</protein>
<gene>
    <name evidence="5" type="ORF">C8P68_107200</name>
</gene>
<name>A0A2T5J6G0_9SPHI</name>
<dbReference type="PANTHER" id="PTHR43691:SF11">
    <property type="entry name" value="FI09636P-RELATED"/>
    <property type="match status" value="1"/>
</dbReference>
<evidence type="ECO:0000256" key="1">
    <source>
        <dbReference type="ARBA" id="ARBA00011888"/>
    </source>
</evidence>
<dbReference type="AlphaFoldDB" id="A0A2T5J6G0"/>
<dbReference type="Pfam" id="PF01048">
    <property type="entry name" value="PNP_UDP_1"/>
    <property type="match status" value="1"/>
</dbReference>
<dbReference type="RefSeq" id="WP_107830552.1">
    <property type="nucleotide sequence ID" value="NZ_CP160205.1"/>
</dbReference>
<dbReference type="Proteomes" id="UP000244168">
    <property type="component" value="Unassembled WGS sequence"/>
</dbReference>
<keyword evidence="6" id="KW-1185">Reference proteome</keyword>
<evidence type="ECO:0000313" key="6">
    <source>
        <dbReference type="Proteomes" id="UP000244168"/>
    </source>
</evidence>
<dbReference type="EC" id="2.4.2.3" evidence="1"/>
<evidence type="ECO:0000256" key="3">
    <source>
        <dbReference type="ARBA" id="ARBA00048447"/>
    </source>
</evidence>
<dbReference type="OrthoDB" id="9772602at2"/>
<dbReference type="InterPro" id="IPR000845">
    <property type="entry name" value="Nucleoside_phosphorylase_d"/>
</dbReference>
<comment type="catalytic activity">
    <reaction evidence="3">
        <text>uridine + phosphate = alpha-D-ribose 1-phosphate + uracil</text>
        <dbReference type="Rhea" id="RHEA:24388"/>
        <dbReference type="ChEBI" id="CHEBI:16704"/>
        <dbReference type="ChEBI" id="CHEBI:17568"/>
        <dbReference type="ChEBI" id="CHEBI:43474"/>
        <dbReference type="ChEBI" id="CHEBI:57720"/>
        <dbReference type="EC" id="2.4.2.3"/>
    </reaction>
</comment>
<evidence type="ECO:0000256" key="2">
    <source>
        <dbReference type="ARBA" id="ARBA00021980"/>
    </source>
</evidence>
<reference evidence="5 6" key="1">
    <citation type="submission" date="2018-04" db="EMBL/GenBank/DDBJ databases">
        <title>Genomic Encyclopedia of Archaeal and Bacterial Type Strains, Phase II (KMG-II): from individual species to whole genera.</title>
        <authorList>
            <person name="Goeker M."/>
        </authorList>
    </citation>
    <scope>NUCLEOTIDE SEQUENCE [LARGE SCALE GENOMIC DNA]</scope>
    <source>
        <strain evidence="5 6">DSM 26809</strain>
    </source>
</reference>
<dbReference type="PANTHER" id="PTHR43691">
    <property type="entry name" value="URIDINE PHOSPHORYLASE"/>
    <property type="match status" value="1"/>
</dbReference>
<organism evidence="5 6">
    <name type="scientific">Mucilaginibacter yixingensis</name>
    <dbReference type="NCBI Taxonomy" id="1295612"/>
    <lineage>
        <taxon>Bacteria</taxon>
        <taxon>Pseudomonadati</taxon>
        <taxon>Bacteroidota</taxon>
        <taxon>Sphingobacteriia</taxon>
        <taxon>Sphingobacteriales</taxon>
        <taxon>Sphingobacteriaceae</taxon>
        <taxon>Mucilaginibacter</taxon>
    </lineage>
</organism>
<dbReference type="GO" id="GO:0004731">
    <property type="term" value="F:purine-nucleoside phosphorylase activity"/>
    <property type="evidence" value="ECO:0007669"/>
    <property type="project" value="TreeGrafter"/>
</dbReference>
<dbReference type="InterPro" id="IPR035994">
    <property type="entry name" value="Nucleoside_phosphorylase_sf"/>
</dbReference>
<proteinExistence type="predicted"/>
<comment type="caution">
    <text evidence="5">The sequence shown here is derived from an EMBL/GenBank/DDBJ whole genome shotgun (WGS) entry which is preliminary data.</text>
</comment>
<dbReference type="GO" id="GO:0006152">
    <property type="term" value="P:purine nucleoside catabolic process"/>
    <property type="evidence" value="ECO:0007669"/>
    <property type="project" value="TreeGrafter"/>
</dbReference>
<accession>A0A2T5J6G0</accession>
<sequence>MNSISPTDLILNEDGSVYHLNLLPQDVADTIITVGDPDRVPAVSRHFDTIELKKGKREFITHTGTMRGKRLTVVSTGIGTDNIDIVLNELDALVNIDLNTRSVKPSLQSLNIIRIGTSGGVQPEVEVDSILVSSAAFGLDPLMHYYKYDATEEESKFRYALADILHAAYGDDHGIHPYYVSAGQSLLQKLGGGLTQGITITAPGFYAPQGRQVRAEANTAGFVDRVQSFEHQGHRITNLEMETAGIYGMARALGHQALSFNVILANRATNVFSNRPGEIMDNAIISILERILTL</sequence>
<evidence type="ECO:0000313" key="5">
    <source>
        <dbReference type="EMBL" id="PTQ94135.1"/>
    </source>
</evidence>
<dbReference type="CDD" id="cd00436">
    <property type="entry name" value="UP_TbUP-like"/>
    <property type="match status" value="1"/>
</dbReference>
<dbReference type="GO" id="GO:0004850">
    <property type="term" value="F:uridine phosphorylase activity"/>
    <property type="evidence" value="ECO:0007669"/>
    <property type="project" value="UniProtKB-EC"/>
</dbReference>
<evidence type="ECO:0000259" key="4">
    <source>
        <dbReference type="Pfam" id="PF01048"/>
    </source>
</evidence>
<dbReference type="SUPFAM" id="SSF53167">
    <property type="entry name" value="Purine and uridine phosphorylases"/>
    <property type="match status" value="1"/>
</dbReference>
<dbReference type="GO" id="GO:0005829">
    <property type="term" value="C:cytosol"/>
    <property type="evidence" value="ECO:0007669"/>
    <property type="project" value="TreeGrafter"/>
</dbReference>
<dbReference type="Gene3D" id="3.40.50.1580">
    <property type="entry name" value="Nucleoside phosphorylase domain"/>
    <property type="match status" value="1"/>
</dbReference>
<feature type="domain" description="Nucleoside phosphorylase" evidence="4">
    <location>
        <begin position="31"/>
        <end position="267"/>
    </location>
</feature>
<dbReference type="EMBL" id="QAOQ01000007">
    <property type="protein sequence ID" value="PTQ94135.1"/>
    <property type="molecule type" value="Genomic_DNA"/>
</dbReference>